<keyword evidence="2" id="KW-1185">Reference proteome</keyword>
<name>A0AA40GED0_9HYME</name>
<dbReference type="Proteomes" id="UP001177670">
    <property type="component" value="Unassembled WGS sequence"/>
</dbReference>
<sequence length="64" mass="7115">MEFYGYELHGIRVGAMLFRSSTLCLHSAFKKAKGKRGKSVSRKTHANPRGAKWGALAKFPIIHA</sequence>
<gene>
    <name evidence="1" type="ORF">K0M31_000451</name>
</gene>
<proteinExistence type="predicted"/>
<dbReference type="AlphaFoldDB" id="A0AA40GED0"/>
<evidence type="ECO:0000313" key="2">
    <source>
        <dbReference type="Proteomes" id="UP001177670"/>
    </source>
</evidence>
<comment type="caution">
    <text evidence="1">The sequence shown here is derived from an EMBL/GenBank/DDBJ whole genome shotgun (WGS) entry which is preliminary data.</text>
</comment>
<reference evidence="1" key="1">
    <citation type="submission" date="2021-10" db="EMBL/GenBank/DDBJ databases">
        <title>Melipona bicolor Genome sequencing and assembly.</title>
        <authorList>
            <person name="Araujo N.S."/>
            <person name="Arias M.C."/>
        </authorList>
    </citation>
    <scope>NUCLEOTIDE SEQUENCE</scope>
    <source>
        <strain evidence="1">USP_2M_L1-L4_2017</strain>
        <tissue evidence="1">Whole body</tissue>
    </source>
</reference>
<accession>A0AA40GED0</accession>
<evidence type="ECO:0000313" key="1">
    <source>
        <dbReference type="EMBL" id="KAK1135879.1"/>
    </source>
</evidence>
<protein>
    <submittedName>
        <fullName evidence="1">Uncharacterized protein</fullName>
    </submittedName>
</protein>
<organism evidence="1 2">
    <name type="scientific">Melipona bicolor</name>
    <dbReference type="NCBI Taxonomy" id="60889"/>
    <lineage>
        <taxon>Eukaryota</taxon>
        <taxon>Metazoa</taxon>
        <taxon>Ecdysozoa</taxon>
        <taxon>Arthropoda</taxon>
        <taxon>Hexapoda</taxon>
        <taxon>Insecta</taxon>
        <taxon>Pterygota</taxon>
        <taxon>Neoptera</taxon>
        <taxon>Endopterygota</taxon>
        <taxon>Hymenoptera</taxon>
        <taxon>Apocrita</taxon>
        <taxon>Aculeata</taxon>
        <taxon>Apoidea</taxon>
        <taxon>Anthophila</taxon>
        <taxon>Apidae</taxon>
        <taxon>Melipona</taxon>
    </lineage>
</organism>
<dbReference type="EMBL" id="JAHYIQ010000001">
    <property type="protein sequence ID" value="KAK1135879.1"/>
    <property type="molecule type" value="Genomic_DNA"/>
</dbReference>